<evidence type="ECO:0000256" key="2">
    <source>
        <dbReference type="ARBA" id="ARBA00022605"/>
    </source>
</evidence>
<dbReference type="Gene3D" id="3.40.605.10">
    <property type="entry name" value="Aldehyde Dehydrogenase, Chain A, domain 1"/>
    <property type="match status" value="1"/>
</dbReference>
<keyword evidence="2 7" id="KW-0028">Amino-acid biosynthesis</keyword>
<evidence type="ECO:0000313" key="10">
    <source>
        <dbReference type="Proteomes" id="UP000199116"/>
    </source>
</evidence>
<dbReference type="InterPro" id="IPR016163">
    <property type="entry name" value="Ald_DH_C"/>
</dbReference>
<dbReference type="PIRSF" id="PIRSF000151">
    <property type="entry name" value="GPR"/>
    <property type="match status" value="1"/>
</dbReference>
<evidence type="ECO:0000256" key="3">
    <source>
        <dbReference type="ARBA" id="ARBA00022650"/>
    </source>
</evidence>
<evidence type="ECO:0000256" key="7">
    <source>
        <dbReference type="HAMAP-Rule" id="MF_00412"/>
    </source>
</evidence>
<feature type="domain" description="Aldehyde dehydrogenase" evidence="8">
    <location>
        <begin position="5"/>
        <end position="259"/>
    </location>
</feature>
<dbReference type="GO" id="GO:0004350">
    <property type="term" value="F:glutamate-5-semialdehyde dehydrogenase activity"/>
    <property type="evidence" value="ECO:0007669"/>
    <property type="project" value="UniProtKB-UniRule"/>
</dbReference>
<keyword evidence="3 7" id="KW-0641">Proline biosynthesis</keyword>
<dbReference type="Pfam" id="PF00171">
    <property type="entry name" value="Aldedh"/>
    <property type="match status" value="1"/>
</dbReference>
<evidence type="ECO:0000313" key="9">
    <source>
        <dbReference type="EMBL" id="SFF60492.1"/>
    </source>
</evidence>
<dbReference type="RefSeq" id="WP_075326594.1">
    <property type="nucleotide sequence ID" value="NZ_FOOH01000001.1"/>
</dbReference>
<dbReference type="HAMAP" id="MF_00412">
    <property type="entry name" value="ProA"/>
    <property type="match status" value="1"/>
</dbReference>
<dbReference type="PANTHER" id="PTHR11063:SF8">
    <property type="entry name" value="DELTA-1-PYRROLINE-5-CARBOXYLATE SYNTHASE"/>
    <property type="match status" value="1"/>
</dbReference>
<protein>
    <recommendedName>
        <fullName evidence="7">Gamma-glutamyl phosphate reductase</fullName>
        <shortName evidence="7">GPR</shortName>
        <ecNumber evidence="7">1.2.1.41</ecNumber>
    </recommendedName>
    <alternativeName>
        <fullName evidence="7">Glutamate-5-semialdehyde dehydrogenase</fullName>
    </alternativeName>
    <alternativeName>
        <fullName evidence="7">Glutamyl-gamma-semialdehyde dehydrogenase</fullName>
        <shortName evidence="7">GSA dehydrogenase</shortName>
    </alternativeName>
</protein>
<dbReference type="EC" id="1.2.1.41" evidence="7"/>
<dbReference type="GO" id="GO:0055129">
    <property type="term" value="P:L-proline biosynthetic process"/>
    <property type="evidence" value="ECO:0007669"/>
    <property type="project" value="UniProtKB-UniRule"/>
</dbReference>
<dbReference type="PANTHER" id="PTHR11063">
    <property type="entry name" value="GLUTAMATE SEMIALDEHYDE DEHYDROGENASE"/>
    <property type="match status" value="1"/>
</dbReference>
<gene>
    <name evidence="7" type="primary">proA</name>
    <name evidence="9" type="ORF">SAMN04488033_101362</name>
</gene>
<evidence type="ECO:0000256" key="5">
    <source>
        <dbReference type="ARBA" id="ARBA00023002"/>
    </source>
</evidence>
<evidence type="ECO:0000256" key="6">
    <source>
        <dbReference type="ARBA" id="ARBA00049024"/>
    </source>
</evidence>
<dbReference type="Proteomes" id="UP000199116">
    <property type="component" value="Unassembled WGS sequence"/>
</dbReference>
<keyword evidence="5 7" id="KW-0560">Oxidoreductase</keyword>
<proteinExistence type="inferred from homology"/>
<dbReference type="InterPro" id="IPR016162">
    <property type="entry name" value="Ald_DH_N"/>
</dbReference>
<dbReference type="GO" id="GO:0005737">
    <property type="term" value="C:cytoplasm"/>
    <property type="evidence" value="ECO:0007669"/>
    <property type="project" value="UniProtKB-SubCell"/>
</dbReference>
<accession>A0A1I2K039</accession>
<dbReference type="SUPFAM" id="SSF53720">
    <property type="entry name" value="ALDH-like"/>
    <property type="match status" value="1"/>
</dbReference>
<dbReference type="InterPro" id="IPR012134">
    <property type="entry name" value="Glu-5-SA_DH"/>
</dbReference>
<keyword evidence="10" id="KW-1185">Reference proteome</keyword>
<dbReference type="GO" id="GO:0050661">
    <property type="term" value="F:NADP binding"/>
    <property type="evidence" value="ECO:0007669"/>
    <property type="project" value="InterPro"/>
</dbReference>
<dbReference type="NCBIfam" id="TIGR00407">
    <property type="entry name" value="proA"/>
    <property type="match status" value="1"/>
</dbReference>
<sequence>MKLLDSKTKNNVLQSMINILDKRREEIVAANKKDLDAFGEGDQAMRDRLVVNNAKVDDMIRSVKEVMDQEDPVGQTIEHRRLDTGLDITNKTAPFGTIMIIYESRPDVTIEAAVLAFKANNKIYLKGGKEANHSNRILEECWHEALQENGLEKDWIELLQMNRTETQEFLKNPPQHIDLVVPRGGEKLIAFVKEHSTGAVLVSGRGNNFLYVSKNANFDTAKKVMLNAKIDKISGCNALDKVLVDKNLPDFEKRVKELYDMFTENKVHIQVDDDIAKILPNEEKIPSEDTWYEEFLAMRIVLGAIDGNDAAMDKINKYSGGHSAVIITDDKKEAANFMEQVDSAAVYHNASTRFTDGGQMGVGAELAISTDKLHHRGPLGLKQLVTNKYYVLGEGHIRE</sequence>
<dbReference type="InterPro" id="IPR016161">
    <property type="entry name" value="Ald_DH/histidinol_DH"/>
</dbReference>
<evidence type="ECO:0000256" key="4">
    <source>
        <dbReference type="ARBA" id="ARBA00022857"/>
    </source>
</evidence>
<dbReference type="InterPro" id="IPR000965">
    <property type="entry name" value="GPR_dom"/>
</dbReference>
<keyword evidence="7" id="KW-0963">Cytoplasm</keyword>
<comment type="function">
    <text evidence="7">Catalyzes the NADPH-dependent reduction of L-glutamate 5-phosphate into L-glutamate 5-semialdehyde and phosphate. The product spontaneously undergoes cyclization to form 1-pyrroline-5-carboxylate.</text>
</comment>
<dbReference type="NCBIfam" id="NF001221">
    <property type="entry name" value="PRK00197.1"/>
    <property type="match status" value="1"/>
</dbReference>
<reference evidence="10" key="1">
    <citation type="submission" date="2016-10" db="EMBL/GenBank/DDBJ databases">
        <authorList>
            <person name="Varghese N."/>
            <person name="Submissions S."/>
        </authorList>
    </citation>
    <scope>NUCLEOTIDE SEQUENCE [LARGE SCALE GENOMIC DNA]</scope>
    <source>
        <strain evidence="10">DSM 23515</strain>
    </source>
</reference>
<evidence type="ECO:0000256" key="1">
    <source>
        <dbReference type="ARBA" id="ARBA00004985"/>
    </source>
</evidence>
<dbReference type="InterPro" id="IPR015590">
    <property type="entry name" value="Aldehyde_DH_dom"/>
</dbReference>
<dbReference type="UniPathway" id="UPA00098">
    <property type="reaction ID" value="UER00360"/>
</dbReference>
<comment type="subcellular location">
    <subcellularLocation>
        <location evidence="7">Cytoplasm</location>
    </subcellularLocation>
</comment>
<keyword evidence="4 7" id="KW-0521">NADP</keyword>
<dbReference type="EMBL" id="FOOH01000001">
    <property type="protein sequence ID" value="SFF60492.1"/>
    <property type="molecule type" value="Genomic_DNA"/>
</dbReference>
<dbReference type="CDD" id="cd07079">
    <property type="entry name" value="ALDH_F18-19_ProA-GPR"/>
    <property type="match status" value="1"/>
</dbReference>
<dbReference type="Gene3D" id="3.40.309.10">
    <property type="entry name" value="Aldehyde Dehydrogenase, Chain A, domain 2"/>
    <property type="match status" value="1"/>
</dbReference>
<comment type="pathway">
    <text evidence="1 7">Amino-acid biosynthesis; L-proline biosynthesis; L-glutamate 5-semialdehyde from L-glutamate: step 2/2.</text>
</comment>
<organism evidence="9 10">
    <name type="scientific">Salegentibacter agarivorans</name>
    <dbReference type="NCBI Taxonomy" id="345907"/>
    <lineage>
        <taxon>Bacteria</taxon>
        <taxon>Pseudomonadati</taxon>
        <taxon>Bacteroidota</taxon>
        <taxon>Flavobacteriia</taxon>
        <taxon>Flavobacteriales</taxon>
        <taxon>Flavobacteriaceae</taxon>
        <taxon>Salegentibacter</taxon>
    </lineage>
</organism>
<dbReference type="AlphaFoldDB" id="A0A1I2K039"/>
<evidence type="ECO:0000259" key="8">
    <source>
        <dbReference type="Pfam" id="PF00171"/>
    </source>
</evidence>
<name>A0A1I2K039_9FLAO</name>
<comment type="catalytic activity">
    <reaction evidence="6 7">
        <text>L-glutamate 5-semialdehyde + phosphate + NADP(+) = L-glutamyl 5-phosphate + NADPH + H(+)</text>
        <dbReference type="Rhea" id="RHEA:19541"/>
        <dbReference type="ChEBI" id="CHEBI:15378"/>
        <dbReference type="ChEBI" id="CHEBI:43474"/>
        <dbReference type="ChEBI" id="CHEBI:57783"/>
        <dbReference type="ChEBI" id="CHEBI:58066"/>
        <dbReference type="ChEBI" id="CHEBI:58274"/>
        <dbReference type="ChEBI" id="CHEBI:58349"/>
        <dbReference type="EC" id="1.2.1.41"/>
    </reaction>
</comment>
<comment type="similarity">
    <text evidence="7">Belongs to the gamma-glutamyl phosphate reductase family.</text>
</comment>